<dbReference type="AlphaFoldDB" id="A0A9P4PNZ8"/>
<name>A0A9P4PNZ8_9PLEO</name>
<dbReference type="PANTHER" id="PTHR36575">
    <property type="entry name" value="BINDING PROTEIN, PUTATIVE (AFU_ORTHOLOGUE AFUA_1G14430)-RELATED"/>
    <property type="match status" value="1"/>
</dbReference>
<dbReference type="OrthoDB" id="120613at2759"/>
<evidence type="ECO:0008006" key="6">
    <source>
        <dbReference type="Google" id="ProtNLM"/>
    </source>
</evidence>
<dbReference type="EMBL" id="MU001497">
    <property type="protein sequence ID" value="KAF2446743.1"/>
    <property type="molecule type" value="Genomic_DNA"/>
</dbReference>
<feature type="signal peptide" evidence="3">
    <location>
        <begin position="1"/>
        <end position="19"/>
    </location>
</feature>
<accession>A0A9P4PNZ8</accession>
<protein>
    <recommendedName>
        <fullName evidence="6">Chitin-binding type-4 domain-containing protein</fullName>
    </recommendedName>
</protein>
<comment type="caution">
    <text evidence="4">The sequence shown here is derived from an EMBL/GenBank/DDBJ whole genome shotgun (WGS) entry which is preliminary data.</text>
</comment>
<evidence type="ECO:0000256" key="3">
    <source>
        <dbReference type="SAM" id="SignalP"/>
    </source>
</evidence>
<keyword evidence="2" id="KW-0186">Copper</keyword>
<organism evidence="4 5">
    <name type="scientific">Karstenula rhodostoma CBS 690.94</name>
    <dbReference type="NCBI Taxonomy" id="1392251"/>
    <lineage>
        <taxon>Eukaryota</taxon>
        <taxon>Fungi</taxon>
        <taxon>Dikarya</taxon>
        <taxon>Ascomycota</taxon>
        <taxon>Pezizomycotina</taxon>
        <taxon>Dothideomycetes</taxon>
        <taxon>Pleosporomycetidae</taxon>
        <taxon>Pleosporales</taxon>
        <taxon>Massarineae</taxon>
        <taxon>Didymosphaeriaceae</taxon>
        <taxon>Karstenula</taxon>
    </lineage>
</organism>
<dbReference type="PANTHER" id="PTHR36575:SF2">
    <property type="entry name" value="CHITIN-BINDING TYPE-4 DOMAIN-CONTAINING PROTEIN-RELATED"/>
    <property type="match status" value="1"/>
</dbReference>
<feature type="chain" id="PRO_5040180124" description="Chitin-binding type-4 domain-containing protein" evidence="3">
    <location>
        <begin position="20"/>
        <end position="153"/>
    </location>
</feature>
<proteinExistence type="predicted"/>
<gene>
    <name evidence="4" type="ORF">P171DRAFT_441987</name>
</gene>
<reference evidence="4" key="1">
    <citation type="journal article" date="2020" name="Stud. Mycol.">
        <title>101 Dothideomycetes genomes: a test case for predicting lifestyles and emergence of pathogens.</title>
        <authorList>
            <person name="Haridas S."/>
            <person name="Albert R."/>
            <person name="Binder M."/>
            <person name="Bloem J."/>
            <person name="Labutti K."/>
            <person name="Salamov A."/>
            <person name="Andreopoulos B."/>
            <person name="Baker S."/>
            <person name="Barry K."/>
            <person name="Bills G."/>
            <person name="Bluhm B."/>
            <person name="Cannon C."/>
            <person name="Castanera R."/>
            <person name="Culley D."/>
            <person name="Daum C."/>
            <person name="Ezra D."/>
            <person name="Gonzalez J."/>
            <person name="Henrissat B."/>
            <person name="Kuo A."/>
            <person name="Liang C."/>
            <person name="Lipzen A."/>
            <person name="Lutzoni F."/>
            <person name="Magnuson J."/>
            <person name="Mondo S."/>
            <person name="Nolan M."/>
            <person name="Ohm R."/>
            <person name="Pangilinan J."/>
            <person name="Park H.-J."/>
            <person name="Ramirez L."/>
            <person name="Alfaro M."/>
            <person name="Sun H."/>
            <person name="Tritt A."/>
            <person name="Yoshinaga Y."/>
            <person name="Zwiers L.-H."/>
            <person name="Turgeon B."/>
            <person name="Goodwin S."/>
            <person name="Spatafora J."/>
            <person name="Crous P."/>
            <person name="Grigoriev I."/>
        </authorList>
    </citation>
    <scope>NUCLEOTIDE SEQUENCE</scope>
    <source>
        <strain evidence="4">CBS 690.94</strain>
    </source>
</reference>
<evidence type="ECO:0000256" key="2">
    <source>
        <dbReference type="ARBA" id="ARBA00023008"/>
    </source>
</evidence>
<keyword evidence="5" id="KW-1185">Reference proteome</keyword>
<dbReference type="InterPro" id="IPR052282">
    <property type="entry name" value="Starch-active_LPMO"/>
</dbReference>
<evidence type="ECO:0000313" key="5">
    <source>
        <dbReference type="Proteomes" id="UP000799764"/>
    </source>
</evidence>
<dbReference type="Proteomes" id="UP000799764">
    <property type="component" value="Unassembled WGS sequence"/>
</dbReference>
<sequence length="153" mass="16527">MIVTALFTLALAALSSAHAVLKTPTPRTVYLPYSTLSLPMGYQWGDNTGRVKAYAAGEVVPFYVDLVAAHKPGWANVSVVDLKTNKAVGTPVKVWSVWPDNVSGGGDDVDFNVTIPSTLGSTCDVGGKCALQWYWWSSSNKQTYEGCVDFYVK</sequence>
<evidence type="ECO:0000256" key="1">
    <source>
        <dbReference type="ARBA" id="ARBA00001973"/>
    </source>
</evidence>
<evidence type="ECO:0000313" key="4">
    <source>
        <dbReference type="EMBL" id="KAF2446743.1"/>
    </source>
</evidence>
<keyword evidence="3" id="KW-0732">Signal</keyword>
<dbReference type="Gene3D" id="2.70.50.70">
    <property type="match status" value="1"/>
</dbReference>
<comment type="cofactor">
    <cofactor evidence="1">
        <name>Cu(2+)</name>
        <dbReference type="ChEBI" id="CHEBI:29036"/>
    </cofactor>
</comment>